<evidence type="ECO:0000313" key="4">
    <source>
        <dbReference type="EMBL" id="RZC11634.1"/>
    </source>
</evidence>
<sequence>MGSGNCIDKKHYVLVHGACHGAWSWYKLKPRLESAGHKVTVLDLAASGTNMKKIDVETFSEYSEPLLQLMATIPPNEKVVLVGHSLGGLNIALAMEKFPEKVAVGVFLTAVVPHTEHKPSYVLEKLFFFFPKFSLNSRSPSLRVSKAFLRSCALWRFPSPRKLGIIGAFIEHVVQSMAKGTRSKALSSEKMEELFVKFAATVEAKMETLSERLAHLEANKYNPQQAQPEATSFSASGSHTAPHRMKLDVPRFDGSDATG</sequence>
<name>A0A445KLE7_GLYSO</name>
<proteinExistence type="predicted"/>
<dbReference type="Pfam" id="PF00561">
    <property type="entry name" value="Abhydrolase_1"/>
    <property type="match status" value="1"/>
</dbReference>
<dbReference type="GO" id="GO:0080032">
    <property type="term" value="F:methyl jasmonate esterase activity"/>
    <property type="evidence" value="ECO:0007669"/>
    <property type="project" value="TreeGrafter"/>
</dbReference>
<gene>
    <name evidence="4" type="ORF">D0Y65_011717</name>
</gene>
<dbReference type="Gene3D" id="3.40.50.1820">
    <property type="entry name" value="alpha/beta hydrolase"/>
    <property type="match status" value="1"/>
</dbReference>
<dbReference type="GO" id="GO:0080030">
    <property type="term" value="F:methyl indole-3-acetate esterase activity"/>
    <property type="evidence" value="ECO:0007669"/>
    <property type="project" value="TreeGrafter"/>
</dbReference>
<evidence type="ECO:0000313" key="5">
    <source>
        <dbReference type="Proteomes" id="UP000289340"/>
    </source>
</evidence>
<reference evidence="4 5" key="1">
    <citation type="submission" date="2018-09" db="EMBL/GenBank/DDBJ databases">
        <title>A high-quality reference genome of wild soybean provides a powerful tool to mine soybean genomes.</title>
        <authorList>
            <person name="Xie M."/>
            <person name="Chung C.Y.L."/>
            <person name="Li M.-W."/>
            <person name="Wong F.-L."/>
            <person name="Chan T.-F."/>
            <person name="Lam H.-M."/>
        </authorList>
    </citation>
    <scope>NUCLEOTIDE SEQUENCE [LARGE SCALE GENOMIC DNA]</scope>
    <source>
        <strain evidence="5">cv. W05</strain>
        <tissue evidence="4">Hypocotyl of etiolated seedlings</tissue>
    </source>
</reference>
<accession>A0A445KLE7</accession>
<dbReference type="PANTHER" id="PTHR10992">
    <property type="entry name" value="METHYLESTERASE FAMILY MEMBER"/>
    <property type="match status" value="1"/>
</dbReference>
<evidence type="ECO:0000256" key="1">
    <source>
        <dbReference type="ARBA" id="ARBA00022801"/>
    </source>
</evidence>
<dbReference type="EMBL" id="QZWG01000005">
    <property type="protein sequence ID" value="RZC11634.1"/>
    <property type="molecule type" value="Genomic_DNA"/>
</dbReference>
<dbReference type="SUPFAM" id="SSF53474">
    <property type="entry name" value="alpha/beta-Hydrolases"/>
    <property type="match status" value="1"/>
</dbReference>
<organism evidence="4 5">
    <name type="scientific">Glycine soja</name>
    <name type="common">Wild soybean</name>
    <dbReference type="NCBI Taxonomy" id="3848"/>
    <lineage>
        <taxon>Eukaryota</taxon>
        <taxon>Viridiplantae</taxon>
        <taxon>Streptophyta</taxon>
        <taxon>Embryophyta</taxon>
        <taxon>Tracheophyta</taxon>
        <taxon>Spermatophyta</taxon>
        <taxon>Magnoliopsida</taxon>
        <taxon>eudicotyledons</taxon>
        <taxon>Gunneridae</taxon>
        <taxon>Pentapetalae</taxon>
        <taxon>rosids</taxon>
        <taxon>fabids</taxon>
        <taxon>Fabales</taxon>
        <taxon>Fabaceae</taxon>
        <taxon>Papilionoideae</taxon>
        <taxon>50 kb inversion clade</taxon>
        <taxon>NPAAA clade</taxon>
        <taxon>indigoferoid/millettioid clade</taxon>
        <taxon>Phaseoleae</taxon>
        <taxon>Glycine</taxon>
        <taxon>Glycine subgen. Soja</taxon>
    </lineage>
</organism>
<dbReference type="InterPro" id="IPR000073">
    <property type="entry name" value="AB_hydrolase_1"/>
</dbReference>
<feature type="domain" description="AB hydrolase-1" evidence="3">
    <location>
        <begin position="13"/>
        <end position="136"/>
    </location>
</feature>
<feature type="region of interest" description="Disordered" evidence="2">
    <location>
        <begin position="224"/>
        <end position="259"/>
    </location>
</feature>
<evidence type="ECO:0000256" key="2">
    <source>
        <dbReference type="SAM" id="MobiDB-lite"/>
    </source>
</evidence>
<evidence type="ECO:0000259" key="3">
    <source>
        <dbReference type="Pfam" id="PF00561"/>
    </source>
</evidence>
<dbReference type="InterPro" id="IPR029058">
    <property type="entry name" value="AB_hydrolase_fold"/>
</dbReference>
<comment type="caution">
    <text evidence="4">The sequence shown here is derived from an EMBL/GenBank/DDBJ whole genome shotgun (WGS) entry which is preliminary data.</text>
</comment>
<feature type="compositionally biased region" description="Basic and acidic residues" evidence="2">
    <location>
        <begin position="245"/>
        <end position="259"/>
    </location>
</feature>
<dbReference type="InterPro" id="IPR045889">
    <property type="entry name" value="MES/HNL"/>
</dbReference>
<feature type="compositionally biased region" description="Polar residues" evidence="2">
    <location>
        <begin position="224"/>
        <end position="239"/>
    </location>
</feature>
<dbReference type="GO" id="GO:0009694">
    <property type="term" value="P:jasmonic acid metabolic process"/>
    <property type="evidence" value="ECO:0007669"/>
    <property type="project" value="TreeGrafter"/>
</dbReference>
<keyword evidence="5" id="KW-1185">Reference proteome</keyword>
<protein>
    <submittedName>
        <fullName evidence="4">Methylesterase 3</fullName>
    </submittedName>
</protein>
<dbReference type="Proteomes" id="UP000289340">
    <property type="component" value="Chromosome 5"/>
</dbReference>
<dbReference type="PANTHER" id="PTHR10992:SF1083">
    <property type="entry name" value="METHYLESTERASE 1"/>
    <property type="match status" value="1"/>
</dbReference>
<dbReference type="GO" id="GO:0009696">
    <property type="term" value="P:salicylic acid metabolic process"/>
    <property type="evidence" value="ECO:0007669"/>
    <property type="project" value="TreeGrafter"/>
</dbReference>
<keyword evidence="1" id="KW-0378">Hydrolase</keyword>
<dbReference type="GO" id="GO:0080031">
    <property type="term" value="F:methyl salicylate esterase activity"/>
    <property type="evidence" value="ECO:0007669"/>
    <property type="project" value="TreeGrafter"/>
</dbReference>
<dbReference type="AlphaFoldDB" id="A0A445KLE7"/>